<dbReference type="Proteomes" id="UP001324427">
    <property type="component" value="Unassembled WGS sequence"/>
</dbReference>
<feature type="region of interest" description="Disordered" evidence="1">
    <location>
        <begin position="163"/>
        <end position="217"/>
    </location>
</feature>
<organism evidence="2 3">
    <name type="scientific">Oleoguttula mirabilis</name>
    <dbReference type="NCBI Taxonomy" id="1507867"/>
    <lineage>
        <taxon>Eukaryota</taxon>
        <taxon>Fungi</taxon>
        <taxon>Dikarya</taxon>
        <taxon>Ascomycota</taxon>
        <taxon>Pezizomycotina</taxon>
        <taxon>Dothideomycetes</taxon>
        <taxon>Dothideomycetidae</taxon>
        <taxon>Mycosphaerellales</taxon>
        <taxon>Teratosphaeriaceae</taxon>
        <taxon>Oleoguttula</taxon>
    </lineage>
</organism>
<feature type="compositionally biased region" description="Low complexity" evidence="1">
    <location>
        <begin position="163"/>
        <end position="173"/>
    </location>
</feature>
<proteinExistence type="predicted"/>
<reference evidence="2 3" key="1">
    <citation type="submission" date="2021-11" db="EMBL/GenBank/DDBJ databases">
        <title>Black yeast isolated from Biological Soil Crust.</title>
        <authorList>
            <person name="Kurbessoian T."/>
        </authorList>
    </citation>
    <scope>NUCLEOTIDE SEQUENCE [LARGE SCALE GENOMIC DNA]</scope>
    <source>
        <strain evidence="2 3">CCFEE 5522</strain>
    </source>
</reference>
<evidence type="ECO:0000313" key="3">
    <source>
        <dbReference type="Proteomes" id="UP001324427"/>
    </source>
</evidence>
<sequence>MDVSVPPIVRGEFMYRDTLLVDVGGDLKRHPRASEAELKTLLDGTASKDQVGHWYEAQLIHYGLQRSKEKNAAKVRLQQALNQGKGKLKVPPHIADMEVQMKKDYAGAVRKAKALAKSTQGGGGGSKVGKRKNDEVGAESSKRTKIAVSVGDITINIEQGMNASAAKKSTSKASLEKPVPKKTATPKQNLDGANAKARETSKSAESLIAHSNGIKSC</sequence>
<evidence type="ECO:0000313" key="2">
    <source>
        <dbReference type="EMBL" id="KAK4544596.1"/>
    </source>
</evidence>
<dbReference type="EMBL" id="JAVFHQ010000024">
    <property type="protein sequence ID" value="KAK4544596.1"/>
    <property type="molecule type" value="Genomic_DNA"/>
</dbReference>
<dbReference type="AlphaFoldDB" id="A0AAV9JH88"/>
<accession>A0AAV9JH88</accession>
<name>A0AAV9JH88_9PEZI</name>
<comment type="caution">
    <text evidence="2">The sequence shown here is derived from an EMBL/GenBank/DDBJ whole genome shotgun (WGS) entry which is preliminary data.</text>
</comment>
<protein>
    <submittedName>
        <fullName evidence="2">Uncharacterized protein</fullName>
    </submittedName>
</protein>
<gene>
    <name evidence="2" type="ORF">LTR36_004168</name>
</gene>
<evidence type="ECO:0000256" key="1">
    <source>
        <dbReference type="SAM" id="MobiDB-lite"/>
    </source>
</evidence>
<keyword evidence="3" id="KW-1185">Reference proteome</keyword>
<feature type="region of interest" description="Disordered" evidence="1">
    <location>
        <begin position="116"/>
        <end position="142"/>
    </location>
</feature>